<dbReference type="Proteomes" id="UP000829364">
    <property type="component" value="Chromosome 4"/>
</dbReference>
<accession>A0A9Q8QGB4</accession>
<dbReference type="RefSeq" id="XP_047842604.1">
    <property type="nucleotide sequence ID" value="XM_047986621.1"/>
</dbReference>
<gene>
    <name evidence="2" type="ORF">JDV02_005338</name>
</gene>
<keyword evidence="3" id="KW-1185">Reference proteome</keyword>
<dbReference type="KEGG" id="ptkz:JDV02_005338"/>
<evidence type="ECO:0000313" key="2">
    <source>
        <dbReference type="EMBL" id="UNI19123.1"/>
    </source>
</evidence>
<reference evidence="2" key="1">
    <citation type="submission" date="2021-11" db="EMBL/GenBank/DDBJ databases">
        <title>Purpureocillium_takamizusanense_genome.</title>
        <authorList>
            <person name="Nguyen N.-H."/>
        </authorList>
    </citation>
    <scope>NUCLEOTIDE SEQUENCE</scope>
    <source>
        <strain evidence="2">PT3</strain>
    </source>
</reference>
<evidence type="ECO:0000313" key="3">
    <source>
        <dbReference type="Proteomes" id="UP000829364"/>
    </source>
</evidence>
<feature type="region of interest" description="Disordered" evidence="1">
    <location>
        <begin position="1"/>
        <end position="43"/>
    </location>
</feature>
<dbReference type="AlphaFoldDB" id="A0A9Q8QGB4"/>
<evidence type="ECO:0000256" key="1">
    <source>
        <dbReference type="SAM" id="MobiDB-lite"/>
    </source>
</evidence>
<feature type="compositionally biased region" description="Low complexity" evidence="1">
    <location>
        <begin position="19"/>
        <end position="28"/>
    </location>
</feature>
<feature type="compositionally biased region" description="Basic residues" evidence="1">
    <location>
        <begin position="33"/>
        <end position="42"/>
    </location>
</feature>
<organism evidence="2 3">
    <name type="scientific">Purpureocillium takamizusanense</name>
    <dbReference type="NCBI Taxonomy" id="2060973"/>
    <lineage>
        <taxon>Eukaryota</taxon>
        <taxon>Fungi</taxon>
        <taxon>Dikarya</taxon>
        <taxon>Ascomycota</taxon>
        <taxon>Pezizomycotina</taxon>
        <taxon>Sordariomycetes</taxon>
        <taxon>Hypocreomycetidae</taxon>
        <taxon>Hypocreales</taxon>
        <taxon>Ophiocordycipitaceae</taxon>
        <taxon>Purpureocillium</taxon>
    </lineage>
</organism>
<sequence>MSPKRPSIHSIPRTARHFTSLSTTTTSTENRARNHHTTRKKERNTVSACLPALRPAPSFFVFWSLVDPFHLTISFHTRLRHICPRLLAPRTAPHHAPLPILYI</sequence>
<dbReference type="EMBL" id="CP086357">
    <property type="protein sequence ID" value="UNI19123.1"/>
    <property type="molecule type" value="Genomic_DNA"/>
</dbReference>
<protein>
    <submittedName>
        <fullName evidence="2">Uncharacterized protein</fullName>
    </submittedName>
</protein>
<name>A0A9Q8QGB4_9HYPO</name>
<dbReference type="GeneID" id="72067287"/>
<proteinExistence type="predicted"/>